<evidence type="ECO:0000313" key="2">
    <source>
        <dbReference type="EMBL" id="MCU4727491.1"/>
    </source>
</evidence>
<proteinExistence type="predicted"/>
<keyword evidence="3" id="KW-1185">Reference proteome</keyword>
<evidence type="ECO:0000313" key="1">
    <source>
        <dbReference type="EMBL" id="MCU4718490.1"/>
    </source>
</evidence>
<gene>
    <name evidence="2" type="ORF">OB914_10990</name>
    <name evidence="1" type="ORF">OB916_10495</name>
</gene>
<accession>A0AAE3IBN4</accession>
<dbReference type="Proteomes" id="UP001208186">
    <property type="component" value="Unassembled WGS sequence"/>
</dbReference>
<dbReference type="AlphaFoldDB" id="A0AAE3IBN4"/>
<comment type="caution">
    <text evidence="2">The sequence shown here is derived from an EMBL/GenBank/DDBJ whole genome shotgun (WGS) entry which is preliminary data.</text>
</comment>
<dbReference type="Proteomes" id="UP001209746">
    <property type="component" value="Unassembled WGS sequence"/>
</dbReference>
<protein>
    <submittedName>
        <fullName evidence="2">Uncharacterized protein</fullName>
    </submittedName>
</protein>
<sequence>MQPHDATSFDCFGTLLSVDRPADPAAAVAEGLDRQGIDVPEDWARAYAEPHRQVEPGRERSLVGHVVDALRSRGRDPPMETVRMGVLEGVESRYADEQPPTSVADADYGAVTTTTAEVFDP</sequence>
<dbReference type="RefSeq" id="WP_315909246.1">
    <property type="nucleotide sequence ID" value="NZ_JAOPKC010000011.1"/>
</dbReference>
<evidence type="ECO:0000313" key="4">
    <source>
        <dbReference type="Proteomes" id="UP001209746"/>
    </source>
</evidence>
<name>A0AAE3IBN4_9EURY</name>
<organism evidence="2 4">
    <name type="scientific">Halapricum hydrolyticum</name>
    <dbReference type="NCBI Taxonomy" id="2979991"/>
    <lineage>
        <taxon>Archaea</taxon>
        <taxon>Methanobacteriati</taxon>
        <taxon>Methanobacteriota</taxon>
        <taxon>Stenosarchaea group</taxon>
        <taxon>Halobacteria</taxon>
        <taxon>Halobacteriales</taxon>
        <taxon>Haloarculaceae</taxon>
        <taxon>Halapricum</taxon>
    </lineage>
</organism>
<evidence type="ECO:0000313" key="3">
    <source>
        <dbReference type="Proteomes" id="UP001208186"/>
    </source>
</evidence>
<dbReference type="EMBL" id="JAOPKC010000011">
    <property type="protein sequence ID" value="MCU4718490.1"/>
    <property type="molecule type" value="Genomic_DNA"/>
</dbReference>
<reference evidence="2" key="1">
    <citation type="submission" date="2023-02" db="EMBL/GenBank/DDBJ databases">
        <title>Enrichment on poylsaccharides allowed isolation of novel metabolic and taxonomic groups of Haloarchaea.</title>
        <authorList>
            <person name="Sorokin D.Y."/>
            <person name="Elcheninov A.G."/>
            <person name="Khizhniak T.V."/>
            <person name="Kolganova T.V."/>
            <person name="Kublanov I.V."/>
        </authorList>
    </citation>
    <scope>NUCLEOTIDE SEQUENCE</scope>
    <source>
        <strain evidence="1 3">HArc-curdl5-1</strain>
        <strain evidence="2">HArc-curdl7</strain>
    </source>
</reference>
<dbReference type="EMBL" id="JAOPKD010000010">
    <property type="protein sequence ID" value="MCU4727491.1"/>
    <property type="molecule type" value="Genomic_DNA"/>
</dbReference>